<keyword evidence="4" id="KW-1185">Reference proteome</keyword>
<evidence type="ECO:0008006" key="5">
    <source>
        <dbReference type="Google" id="ProtNLM"/>
    </source>
</evidence>
<dbReference type="eggNOG" id="ENOG502Z80B">
    <property type="taxonomic scope" value="Bacteria"/>
</dbReference>
<dbReference type="Proteomes" id="UP000001947">
    <property type="component" value="Chromosome"/>
</dbReference>
<protein>
    <recommendedName>
        <fullName evidence="5">Lipoprotein</fullName>
    </recommendedName>
</protein>
<feature type="signal peptide" evidence="2">
    <location>
        <begin position="1"/>
        <end position="19"/>
    </location>
</feature>
<dbReference type="RefSeq" id="WP_011470010.1">
    <property type="nucleotide sequence ID" value="NC_007912.1"/>
</dbReference>
<feature type="chain" id="PRO_5004200378" description="Lipoprotein" evidence="2">
    <location>
        <begin position="20"/>
        <end position="433"/>
    </location>
</feature>
<dbReference type="HOGENOM" id="CLU_028254_0_0_6"/>
<organism evidence="3 4">
    <name type="scientific">Saccharophagus degradans (strain 2-40 / ATCC 43961 / DSM 17024)</name>
    <dbReference type="NCBI Taxonomy" id="203122"/>
    <lineage>
        <taxon>Bacteria</taxon>
        <taxon>Pseudomonadati</taxon>
        <taxon>Pseudomonadota</taxon>
        <taxon>Gammaproteobacteria</taxon>
        <taxon>Cellvibrionales</taxon>
        <taxon>Cellvibrionaceae</taxon>
        <taxon>Saccharophagus</taxon>
    </lineage>
</organism>
<feature type="region of interest" description="Disordered" evidence="1">
    <location>
        <begin position="412"/>
        <end position="433"/>
    </location>
</feature>
<accession>Q21ET4</accession>
<dbReference type="PROSITE" id="PS51257">
    <property type="entry name" value="PROKAR_LIPOPROTEIN"/>
    <property type="match status" value="1"/>
</dbReference>
<evidence type="ECO:0000256" key="2">
    <source>
        <dbReference type="SAM" id="SignalP"/>
    </source>
</evidence>
<dbReference type="KEGG" id="sde:Sde_3540"/>
<gene>
    <name evidence="3" type="ordered locus">Sde_3540</name>
</gene>
<reference evidence="3 4" key="1">
    <citation type="journal article" date="2008" name="PLoS Genet.">
        <title>Complete genome sequence of the complex carbohydrate-degrading marine bacterium, Saccharophagus degradans strain 2-40 T.</title>
        <authorList>
            <person name="Weiner R.M."/>
            <person name="Taylor L.E.II."/>
            <person name="Henrissat B."/>
            <person name="Hauser L."/>
            <person name="Land M."/>
            <person name="Coutinho P.M."/>
            <person name="Rancurel C."/>
            <person name="Saunders E.H."/>
            <person name="Longmire A.G."/>
            <person name="Zhang H."/>
            <person name="Bayer E.A."/>
            <person name="Gilbert H.J."/>
            <person name="Larimer F."/>
            <person name="Zhulin I.B."/>
            <person name="Ekborg N.A."/>
            <person name="Lamed R."/>
            <person name="Richardson P.M."/>
            <person name="Borovok I."/>
            <person name="Hutcheson S."/>
        </authorList>
    </citation>
    <scope>NUCLEOTIDE SEQUENCE [LARGE SCALE GENOMIC DNA]</scope>
    <source>
        <strain evidence="4">2-40 / ATCC 43961 / DSM 17024</strain>
    </source>
</reference>
<dbReference type="OrthoDB" id="5803286at2"/>
<dbReference type="GeneID" id="98615152"/>
<keyword evidence="2" id="KW-0732">Signal</keyword>
<name>Q21ET4_SACD2</name>
<dbReference type="AlphaFoldDB" id="Q21ET4"/>
<proteinExistence type="predicted"/>
<evidence type="ECO:0000313" key="3">
    <source>
        <dbReference type="EMBL" id="ABD82795.1"/>
    </source>
</evidence>
<evidence type="ECO:0000313" key="4">
    <source>
        <dbReference type="Proteomes" id="UP000001947"/>
    </source>
</evidence>
<sequence>MNHPLRLFLLATLVATTLAACGGGSKSKEPSRTVEPGDFDDLYAYKTNSPYANVIKQCVSAEDVDDACTLATLPVIGMEDEKPDIAAIMDRVVVSHAWMGERFEEVLNALPAEMLPIFRAVTAVVIDDDIRPAFYTTLTGAIYLDPAYLWTLPSEARTINRKEDYRAGFADPLAFRSRHRYVIGNNYAYRWVSLENATSSRRVDDILVLIANLILHELAHANDNFPPGSYANLDPQSKIAYQAGARSSIGISQRLTNSDPLTSSTLYSLAGVMYRGVSPTASDLAITGAEVGAAFEVDAAADDYAYTSQFEDVAMLFEEAMMKYFFNADHDVAYTTAPQEGEEGLCSGYPMEWGVRNRLGDSAVKARAEFVVNQIYPNLDTEVFFENFPLPQDLNLDGNWCDSIVLNSNSAARREKPQTDNQVDPSYIDRPFR</sequence>
<dbReference type="EMBL" id="CP000282">
    <property type="protein sequence ID" value="ABD82795.1"/>
    <property type="molecule type" value="Genomic_DNA"/>
</dbReference>
<evidence type="ECO:0000256" key="1">
    <source>
        <dbReference type="SAM" id="MobiDB-lite"/>
    </source>
</evidence>